<dbReference type="Gene3D" id="3.40.50.1110">
    <property type="entry name" value="SGNH hydrolase"/>
    <property type="match status" value="1"/>
</dbReference>
<dbReference type="EMBL" id="WTYJ01000004">
    <property type="protein sequence ID" value="MXP00634.1"/>
    <property type="molecule type" value="Genomic_DNA"/>
</dbReference>
<evidence type="ECO:0000256" key="1">
    <source>
        <dbReference type="SAM" id="SignalP"/>
    </source>
</evidence>
<keyword evidence="3" id="KW-1185">Reference proteome</keyword>
<dbReference type="SUPFAM" id="SSF52266">
    <property type="entry name" value="SGNH hydrolase"/>
    <property type="match status" value="1"/>
</dbReference>
<sequence>MMRAYDIRLILTLLFGLLLSSACTSDAAEVVDRRTPGVPAVLFVGNSFTQGSYAQIQRYGSAGVTDLNRQDTGGVPGMFKLFTQQAGLDYAVYQETSLGVDLDWHARIKPEVFQQPWDVVVIQEYSLLNARSAMDSKISIQSINSITEALKRANPDVTIHLMVNWARADQIFIPSGLWHGKPPADAFDAMATAFADLKARTPLVDRLIPVGPAWKNAIEQGVARANPYDTARNQAVSLWTSDNVHASPYGHYLQTLVIFGALTGQDPRSLGENEQVARDFSLRPEVTQRMKAVAAETLGLD</sequence>
<dbReference type="OrthoDB" id="7443339at2"/>
<feature type="signal peptide" evidence="1">
    <location>
        <begin position="1"/>
        <end position="27"/>
    </location>
</feature>
<gene>
    <name evidence="2" type="ORF">GRI97_16710</name>
</gene>
<dbReference type="Proteomes" id="UP000469430">
    <property type="component" value="Unassembled WGS sequence"/>
</dbReference>
<comment type="caution">
    <text evidence="2">The sequence shown here is derived from an EMBL/GenBank/DDBJ whole genome shotgun (WGS) entry which is preliminary data.</text>
</comment>
<dbReference type="PROSITE" id="PS51257">
    <property type="entry name" value="PROKAR_LIPOPROTEIN"/>
    <property type="match status" value="1"/>
</dbReference>
<protein>
    <submittedName>
        <fullName evidence="2">PEP-CTERM sorting domain-containing protein</fullName>
    </submittedName>
</protein>
<accession>A0A6I4U1Y7</accession>
<keyword evidence="1" id="KW-0732">Signal</keyword>
<feature type="chain" id="PRO_5026162561" evidence="1">
    <location>
        <begin position="28"/>
        <end position="301"/>
    </location>
</feature>
<reference evidence="2 3" key="1">
    <citation type="submission" date="2019-12" db="EMBL/GenBank/DDBJ databases">
        <title>Genomic-based taxomic classification of the family Erythrobacteraceae.</title>
        <authorList>
            <person name="Xu L."/>
        </authorList>
    </citation>
    <scope>NUCLEOTIDE SEQUENCE [LARGE SCALE GENOMIC DNA]</scope>
    <source>
        <strain evidence="2 3">S36</strain>
    </source>
</reference>
<evidence type="ECO:0000313" key="2">
    <source>
        <dbReference type="EMBL" id="MXP00634.1"/>
    </source>
</evidence>
<proteinExistence type="predicted"/>
<dbReference type="RefSeq" id="WP_161392361.1">
    <property type="nucleotide sequence ID" value="NZ_JBHSCP010000003.1"/>
</dbReference>
<organism evidence="2 3">
    <name type="scientific">Croceibacterium xixiisoli</name>
    <dbReference type="NCBI Taxonomy" id="1476466"/>
    <lineage>
        <taxon>Bacteria</taxon>
        <taxon>Pseudomonadati</taxon>
        <taxon>Pseudomonadota</taxon>
        <taxon>Alphaproteobacteria</taxon>
        <taxon>Sphingomonadales</taxon>
        <taxon>Erythrobacteraceae</taxon>
        <taxon>Croceibacterium</taxon>
    </lineage>
</organism>
<dbReference type="InterPro" id="IPR036514">
    <property type="entry name" value="SGNH_hydro_sf"/>
</dbReference>
<dbReference type="AlphaFoldDB" id="A0A6I4U1Y7"/>
<name>A0A6I4U1Y7_9SPHN</name>
<dbReference type="GO" id="GO:0016788">
    <property type="term" value="F:hydrolase activity, acting on ester bonds"/>
    <property type="evidence" value="ECO:0007669"/>
    <property type="project" value="UniProtKB-ARBA"/>
</dbReference>
<evidence type="ECO:0000313" key="3">
    <source>
        <dbReference type="Proteomes" id="UP000469430"/>
    </source>
</evidence>